<dbReference type="GO" id="GO:0006338">
    <property type="term" value="P:chromatin remodeling"/>
    <property type="evidence" value="ECO:0007669"/>
    <property type="project" value="UniProtKB-ARBA"/>
</dbReference>
<dbReference type="Pfam" id="PF00385">
    <property type="entry name" value="Chromo"/>
    <property type="match status" value="1"/>
</dbReference>
<evidence type="ECO:0000256" key="1">
    <source>
        <dbReference type="ARBA" id="ARBA00011353"/>
    </source>
</evidence>
<dbReference type="InParanoid" id="V5GAR5"/>
<keyword evidence="5" id="KW-1185">Reference proteome</keyword>
<dbReference type="AlphaFoldDB" id="V5GAR5"/>
<dbReference type="InterPro" id="IPR023780">
    <property type="entry name" value="Chromo_domain"/>
</dbReference>
<dbReference type="HOGENOM" id="CLU_009138_0_0_1"/>
<evidence type="ECO:0000256" key="2">
    <source>
        <dbReference type="SAM" id="MobiDB-lite"/>
    </source>
</evidence>
<evidence type="ECO:0000313" key="4">
    <source>
        <dbReference type="EMBL" id="GAD98007.1"/>
    </source>
</evidence>
<dbReference type="SUPFAM" id="SSF54160">
    <property type="entry name" value="Chromo domain-like"/>
    <property type="match status" value="1"/>
</dbReference>
<evidence type="ECO:0000313" key="5">
    <source>
        <dbReference type="Proteomes" id="UP000018001"/>
    </source>
</evidence>
<dbReference type="Gene3D" id="2.40.50.40">
    <property type="match status" value="1"/>
</dbReference>
<dbReference type="OrthoDB" id="1918685at2759"/>
<protein>
    <recommendedName>
        <fullName evidence="3">Chromo domain-containing protein</fullName>
    </recommendedName>
</protein>
<dbReference type="InterPro" id="IPR000953">
    <property type="entry name" value="Chromo/chromo_shadow_dom"/>
</dbReference>
<feature type="compositionally biased region" description="Basic residues" evidence="2">
    <location>
        <begin position="106"/>
        <end position="116"/>
    </location>
</feature>
<feature type="region of interest" description="Disordered" evidence="2">
    <location>
        <begin position="690"/>
        <end position="709"/>
    </location>
</feature>
<feature type="compositionally biased region" description="Polar residues" evidence="2">
    <location>
        <begin position="636"/>
        <end position="645"/>
    </location>
</feature>
<gene>
    <name evidence="4" type="ORF">PVAR5_6695</name>
</gene>
<comment type="caution">
    <text evidence="4">The sequence shown here is derived from an EMBL/GenBank/DDBJ whole genome shotgun (WGS) entry which is preliminary data.</text>
</comment>
<feature type="domain" description="Chromo" evidence="3">
    <location>
        <begin position="26"/>
        <end position="84"/>
    </location>
</feature>
<dbReference type="eggNOG" id="ENOG502STGS">
    <property type="taxonomic scope" value="Eukaryota"/>
</dbReference>
<name>V5GAR5_BYSSN</name>
<evidence type="ECO:0000259" key="3">
    <source>
        <dbReference type="PROSITE" id="PS50013"/>
    </source>
</evidence>
<reference evidence="5" key="1">
    <citation type="journal article" date="2014" name="Genome Announc.">
        <title>Draft genome sequence of the formaldehyde-resistant fungus Byssochlamys spectabilis No. 5 (anamorph Paecilomyces variotii No. 5) (NBRC109023).</title>
        <authorList>
            <person name="Oka T."/>
            <person name="Ekino K."/>
            <person name="Fukuda K."/>
            <person name="Nomura Y."/>
        </authorList>
    </citation>
    <scope>NUCLEOTIDE SEQUENCE [LARGE SCALE GENOMIC DNA]</scope>
    <source>
        <strain evidence="5">No. 5 / NBRC 109023</strain>
    </source>
</reference>
<dbReference type="InterPro" id="IPR016197">
    <property type="entry name" value="Chromo-like_dom_sf"/>
</dbReference>
<dbReference type="PROSITE" id="PS50013">
    <property type="entry name" value="CHROMO_2"/>
    <property type="match status" value="1"/>
</dbReference>
<feature type="region of interest" description="Disordered" evidence="2">
    <location>
        <begin position="101"/>
        <end position="264"/>
    </location>
</feature>
<feature type="compositionally biased region" description="Low complexity" evidence="2">
    <location>
        <begin position="1084"/>
        <end position="1095"/>
    </location>
</feature>
<feature type="region of interest" description="Disordered" evidence="2">
    <location>
        <begin position="630"/>
        <end position="674"/>
    </location>
</feature>
<dbReference type="SMART" id="SM00298">
    <property type="entry name" value="CHROMO"/>
    <property type="match status" value="1"/>
</dbReference>
<feature type="compositionally biased region" description="Polar residues" evidence="2">
    <location>
        <begin position="232"/>
        <end position="246"/>
    </location>
</feature>
<feature type="compositionally biased region" description="Polar residues" evidence="2">
    <location>
        <begin position="1059"/>
        <end position="1076"/>
    </location>
</feature>
<organism evidence="4 5">
    <name type="scientific">Byssochlamys spectabilis (strain No. 5 / NBRC 109023)</name>
    <name type="common">Paecilomyces variotii</name>
    <dbReference type="NCBI Taxonomy" id="1356009"/>
    <lineage>
        <taxon>Eukaryota</taxon>
        <taxon>Fungi</taxon>
        <taxon>Dikarya</taxon>
        <taxon>Ascomycota</taxon>
        <taxon>Pezizomycotina</taxon>
        <taxon>Eurotiomycetes</taxon>
        <taxon>Eurotiomycetidae</taxon>
        <taxon>Eurotiales</taxon>
        <taxon>Thermoascaceae</taxon>
        <taxon>Paecilomyces</taxon>
    </lineage>
</organism>
<accession>V5GAR5</accession>
<proteinExistence type="predicted"/>
<feature type="compositionally biased region" description="Polar residues" evidence="2">
    <location>
        <begin position="429"/>
        <end position="439"/>
    </location>
</feature>
<feature type="region of interest" description="Disordered" evidence="2">
    <location>
        <begin position="1059"/>
        <end position="1126"/>
    </location>
</feature>
<comment type="subunit">
    <text evidence="1">Component of the NuA4 histone acetyltransferase complex.</text>
</comment>
<feature type="region of interest" description="Disordered" evidence="2">
    <location>
        <begin position="415"/>
        <end position="439"/>
    </location>
</feature>
<dbReference type="CDD" id="cd18966">
    <property type="entry name" value="chromodomain"/>
    <property type="match status" value="1"/>
</dbReference>
<dbReference type="EMBL" id="BAUL01000225">
    <property type="protein sequence ID" value="GAD98007.1"/>
    <property type="molecule type" value="Genomic_DNA"/>
</dbReference>
<dbReference type="Proteomes" id="UP000018001">
    <property type="component" value="Unassembled WGS sequence"/>
</dbReference>
<feature type="region of interest" description="Disordered" evidence="2">
    <location>
        <begin position="344"/>
        <end position="395"/>
    </location>
</feature>
<sequence length="1126" mass="127017">MPDNMEIDEDNISITSTVLSEPRSEYEVERVLTELKFPDGVKYLVKWDGYPVERSTWEPSDSFTDPQTLKDWKATKKAIERGQENEFDLEAWETRLEALEDARDERKRKRRAKRIRLGLPVSETEAMTEDENDSSTSEDMPLRGVRRIHPRRNGPCSPESSAQKSLPLELRITDPAGLADSAHTRTTSVAHVDTNREDISPSLQHNGKKALSGVMSQSVVAPTAASHREKPNSNTKPPQSKSTRTNAPLLLPRGPARDQRNRGGLLHTRTQRLKAQGNDSKEQPTLFRTLSVKRKYEKASRFEPAPDITKLDIRRPSDWAASSSALNLDNLRPIRESSELFVRQDAPKPTSPKLEAMSREDLLPEKPPAPSRSFSTGTVPRLGQHSVAKPDASRVPMRRNTAFSVESASHLGQHTVTSPVFSKPPLQINPATSPRDNTINAGLNRPLDAPSESIHSPVSTSRRLIHRGPKDLPQQVSCEVEVRLFYGPEKARIGSVAICGVNDHTKFKISTSTKTREGTPEIWFQHLCTLDQYDYLCSRLPKSKNMKFCNGWIEGYSYNVPRIAELAKMLQDRSLAGICYLDGGGVQNVLLVYATESKEWDFLNGHEYIRPNVSLRIAARAPLPPISELRNLPTIEPNTTSQTAFPTEEESPDIVGTHSGPPIQDRPPPPSLTVVTSELSGIAGQPTLDLSESASRSSQNTGSALTANPESTEDIEMTDVSMADGLIDLDAIFNSQYGITFRNLATVNGSKSKTLAQVFYVWYPESAEDEYQVLVEFLKRHKAVTYSNRLPEDWERFARTVSHGVVIFHGDFLNFCDLPYFLDLIRKEINFWSVSLAAPLPYAERPVHLQRIFPHGGVILLTEDLFLYDQDCVVVILAWFEDYVRRRTPGSWKIMFRPDILNWLVKKADEIETKSVEERKKARWLDMYGLILKMLPRRYHYHHDPQNPSHIEGIREEDGTHNPIISYRSIPNYGHRQEDESAVIPKGLRQDQRNTDHLVEFFAGWSIVNSHKFRRFIVASHYTQERWKAWNHLELRQGGRDFMKSQSIDPNAIWAQLVSNPKKSSSDPSRTDQTPRTPAVPKWGTGNTPGTATTPSARGALSQSQRRLSGAHQTSSSSHKYPDPYV</sequence>
<feature type="compositionally biased region" description="Polar residues" evidence="2">
    <location>
        <begin position="1101"/>
        <end position="1119"/>
    </location>
</feature>